<reference evidence="8 9" key="1">
    <citation type="submission" date="2023-07" db="EMBL/GenBank/DDBJ databases">
        <title>Sorghum-associated microbial communities from plants grown in Nebraska, USA.</title>
        <authorList>
            <person name="Schachtman D."/>
        </authorList>
    </citation>
    <scope>NUCLEOTIDE SEQUENCE [LARGE SCALE GENOMIC DNA]</scope>
    <source>
        <strain evidence="8 9">BE314</strain>
    </source>
</reference>
<evidence type="ECO:0000313" key="8">
    <source>
        <dbReference type="EMBL" id="MDR7270293.1"/>
    </source>
</evidence>
<evidence type="ECO:0000256" key="6">
    <source>
        <dbReference type="ARBA" id="ARBA00047321"/>
    </source>
</evidence>
<dbReference type="PANTHER" id="PTHR10742:SF410">
    <property type="entry name" value="LYSINE-SPECIFIC HISTONE DEMETHYLASE 2"/>
    <property type="match status" value="1"/>
</dbReference>
<dbReference type="InterPro" id="IPR036188">
    <property type="entry name" value="FAD/NAD-bd_sf"/>
</dbReference>
<evidence type="ECO:0000256" key="3">
    <source>
        <dbReference type="ARBA" id="ARBA00012535"/>
    </source>
</evidence>
<evidence type="ECO:0000259" key="7">
    <source>
        <dbReference type="Pfam" id="PF01593"/>
    </source>
</evidence>
<comment type="catalytic activity">
    <reaction evidence="6">
        <text>L-tryptophan + O2 = indole-3-acetamide + CO2 + H2O</text>
        <dbReference type="Rhea" id="RHEA:16165"/>
        <dbReference type="ChEBI" id="CHEBI:15377"/>
        <dbReference type="ChEBI" id="CHEBI:15379"/>
        <dbReference type="ChEBI" id="CHEBI:16031"/>
        <dbReference type="ChEBI" id="CHEBI:16526"/>
        <dbReference type="ChEBI" id="CHEBI:57912"/>
        <dbReference type="EC" id="1.13.12.3"/>
    </reaction>
</comment>
<dbReference type="EC" id="1.13.12.3" evidence="3"/>
<keyword evidence="5" id="KW-0073">Auxin biosynthesis</keyword>
<sequence length="525" mass="58169">MTTYDIVIAGGGVSGLYCALRLADAGHRILVLEAAADRWGGRIETEDMDGFIAEYGPMRFEPTLQPRFAALCAELGVGLLDFSGPSSDQVVSDDLDLPEAERGLNSLQLLKRGILLIMGREGSDKDDQAWIDALTEADYMRLRKHAQLHGQPLWDMGFWNALSAQGILSHRALVKLRDTGTFYHMIPENLNAAEWIIWWLRALKTVGQQLASIEGGSARLTEGLLSRLRGHANVTLAGGHRLRGVQPVELGKPTLALDVATQNGPVTLRAERLILALPRLPLLKLTRHLPEHIASQLDSVNGFPMLKVFFVCNTPWWSYGQAPQQYANCMPTREIHYFRRAPEADADGHGMVLLYMDRPSTEFWRHYVIDGERHDRAEVDQNARIVDAFTLFVARDVKRAADANAESALKLTDNAKRIFGDLSLAETSQYIRNSIITYGIRDWARAPYGAANHGWQPGVRSWKVMDAFKAFDFGSGARNLHIVGEAYSDYQGFIEGALNSAELALATIPARPVDEASQEPSLGLS</sequence>
<proteinExistence type="inferred from homology"/>
<dbReference type="SUPFAM" id="SSF51905">
    <property type="entry name" value="FAD/NAD(P)-binding domain"/>
    <property type="match status" value="1"/>
</dbReference>
<protein>
    <recommendedName>
        <fullName evidence="4">Tryptophan 2-monooxygenase</fullName>
        <ecNumber evidence="3">1.13.12.3</ecNumber>
    </recommendedName>
</protein>
<dbReference type="EMBL" id="JAVDXU010000002">
    <property type="protein sequence ID" value="MDR7270293.1"/>
    <property type="molecule type" value="Genomic_DNA"/>
</dbReference>
<dbReference type="Pfam" id="PF01593">
    <property type="entry name" value="Amino_oxidase"/>
    <property type="match status" value="1"/>
</dbReference>
<comment type="caution">
    <text evidence="8">The sequence shown here is derived from an EMBL/GenBank/DDBJ whole genome shotgun (WGS) entry which is preliminary data.</text>
</comment>
<dbReference type="RefSeq" id="WP_310266035.1">
    <property type="nucleotide sequence ID" value="NZ_JAVDXU010000002.1"/>
</dbReference>
<keyword evidence="9" id="KW-1185">Reference proteome</keyword>
<feature type="domain" description="Amine oxidase" evidence="7">
    <location>
        <begin position="13"/>
        <end position="504"/>
    </location>
</feature>
<dbReference type="PANTHER" id="PTHR10742">
    <property type="entry name" value="FLAVIN MONOAMINE OXIDASE"/>
    <property type="match status" value="1"/>
</dbReference>
<evidence type="ECO:0000256" key="5">
    <source>
        <dbReference type="ARBA" id="ARBA00023070"/>
    </source>
</evidence>
<organism evidence="8 9">
    <name type="scientific">Roseateles saccharophilus</name>
    <name type="common">Pseudomonas saccharophila</name>
    <dbReference type="NCBI Taxonomy" id="304"/>
    <lineage>
        <taxon>Bacteria</taxon>
        <taxon>Pseudomonadati</taxon>
        <taxon>Pseudomonadota</taxon>
        <taxon>Betaproteobacteria</taxon>
        <taxon>Burkholderiales</taxon>
        <taxon>Sphaerotilaceae</taxon>
        <taxon>Roseateles</taxon>
    </lineage>
</organism>
<name>A0ABU1YN56_ROSSA</name>
<evidence type="ECO:0000256" key="4">
    <source>
        <dbReference type="ARBA" id="ARBA00017871"/>
    </source>
</evidence>
<dbReference type="Gene3D" id="3.50.50.60">
    <property type="entry name" value="FAD/NAD(P)-binding domain"/>
    <property type="match status" value="1"/>
</dbReference>
<evidence type="ECO:0000256" key="2">
    <source>
        <dbReference type="ARBA" id="ARBA00005833"/>
    </source>
</evidence>
<gene>
    <name evidence="8" type="ORF">J2X20_002951</name>
</gene>
<accession>A0ABU1YN56</accession>
<evidence type="ECO:0000256" key="1">
    <source>
        <dbReference type="ARBA" id="ARBA00004814"/>
    </source>
</evidence>
<comment type="pathway">
    <text evidence="1">Plant hormone metabolism; auxin biosynthesis.</text>
</comment>
<comment type="similarity">
    <text evidence="2">Belongs to the tryptophan 2-monooxygenase family.</text>
</comment>
<evidence type="ECO:0000313" key="9">
    <source>
        <dbReference type="Proteomes" id="UP001180453"/>
    </source>
</evidence>
<dbReference type="InterPro" id="IPR050281">
    <property type="entry name" value="Flavin_monoamine_oxidase"/>
</dbReference>
<dbReference type="InterPro" id="IPR002937">
    <property type="entry name" value="Amino_oxidase"/>
</dbReference>
<dbReference type="Proteomes" id="UP001180453">
    <property type="component" value="Unassembled WGS sequence"/>
</dbReference>